<gene>
    <name evidence="1" type="ORF">M8C21_002959</name>
</gene>
<name>A0AAD5C2L0_AMBAR</name>
<evidence type="ECO:0000313" key="2">
    <source>
        <dbReference type="Proteomes" id="UP001206925"/>
    </source>
</evidence>
<accession>A0AAD5C2L0</accession>
<evidence type="ECO:0000313" key="1">
    <source>
        <dbReference type="EMBL" id="KAI7733739.1"/>
    </source>
</evidence>
<reference evidence="1" key="1">
    <citation type="submission" date="2022-06" db="EMBL/GenBank/DDBJ databases">
        <title>Uncovering the hologenomic basis of an extraordinary plant invasion.</title>
        <authorList>
            <person name="Bieker V.C."/>
            <person name="Martin M.D."/>
            <person name="Gilbert T."/>
            <person name="Hodgins K."/>
            <person name="Battlay P."/>
            <person name="Petersen B."/>
            <person name="Wilson J."/>
        </authorList>
    </citation>
    <scope>NUCLEOTIDE SEQUENCE</scope>
    <source>
        <strain evidence="1">AA19_3_7</strain>
        <tissue evidence="1">Leaf</tissue>
    </source>
</reference>
<feature type="non-terminal residue" evidence="1">
    <location>
        <position position="1"/>
    </location>
</feature>
<dbReference type="Proteomes" id="UP001206925">
    <property type="component" value="Unassembled WGS sequence"/>
</dbReference>
<keyword evidence="2" id="KW-1185">Reference proteome</keyword>
<sequence>MPKEARNRWWPKFDEEEWNLEIRHPLSPTQNQSSSQVFVNRRRLISSPMASDNESLSKNLGIRIANSTQMSWLKELYGFSVPISLSGGGGSFDNTNGEGQTGLLTGGEGVSKIIRCFDVVLCK</sequence>
<protein>
    <submittedName>
        <fullName evidence="1">Uncharacterized protein</fullName>
    </submittedName>
</protein>
<proteinExistence type="predicted"/>
<dbReference type="AlphaFoldDB" id="A0AAD5C2L0"/>
<comment type="caution">
    <text evidence="1">The sequence shown here is derived from an EMBL/GenBank/DDBJ whole genome shotgun (WGS) entry which is preliminary data.</text>
</comment>
<dbReference type="EMBL" id="JAMZMK010009915">
    <property type="protein sequence ID" value="KAI7733739.1"/>
    <property type="molecule type" value="Genomic_DNA"/>
</dbReference>
<organism evidence="1 2">
    <name type="scientific">Ambrosia artemisiifolia</name>
    <name type="common">Common ragweed</name>
    <dbReference type="NCBI Taxonomy" id="4212"/>
    <lineage>
        <taxon>Eukaryota</taxon>
        <taxon>Viridiplantae</taxon>
        <taxon>Streptophyta</taxon>
        <taxon>Embryophyta</taxon>
        <taxon>Tracheophyta</taxon>
        <taxon>Spermatophyta</taxon>
        <taxon>Magnoliopsida</taxon>
        <taxon>eudicotyledons</taxon>
        <taxon>Gunneridae</taxon>
        <taxon>Pentapetalae</taxon>
        <taxon>asterids</taxon>
        <taxon>campanulids</taxon>
        <taxon>Asterales</taxon>
        <taxon>Asteraceae</taxon>
        <taxon>Asteroideae</taxon>
        <taxon>Heliantheae alliance</taxon>
        <taxon>Heliantheae</taxon>
        <taxon>Ambrosia</taxon>
    </lineage>
</organism>